<dbReference type="InterPro" id="IPR018535">
    <property type="entry name" value="DUF1996"/>
</dbReference>
<reference evidence="3 4" key="1">
    <citation type="submission" date="2018-10" db="EMBL/GenBank/DDBJ databases">
        <title>Isolation, diversity and antifungal activity of actinobacteria from wheat.</title>
        <authorList>
            <person name="Han C."/>
        </authorList>
    </citation>
    <scope>NUCLEOTIDE SEQUENCE [LARGE SCALE GENOMIC DNA]</scope>
    <source>
        <strain evidence="3 4">NEAU-YY642</strain>
    </source>
</reference>
<proteinExistence type="predicted"/>
<dbReference type="PANTHER" id="PTHR43662:SF3">
    <property type="entry name" value="DOMAIN PROTEIN, PUTATIVE (AFU_ORTHOLOGUE AFUA_6G11970)-RELATED"/>
    <property type="match status" value="1"/>
</dbReference>
<organism evidence="3 4">
    <name type="scientific">Streptomyces triticirhizae</name>
    <dbReference type="NCBI Taxonomy" id="2483353"/>
    <lineage>
        <taxon>Bacteria</taxon>
        <taxon>Bacillati</taxon>
        <taxon>Actinomycetota</taxon>
        <taxon>Actinomycetes</taxon>
        <taxon>Kitasatosporales</taxon>
        <taxon>Streptomycetaceae</taxon>
        <taxon>Streptomyces</taxon>
    </lineage>
</organism>
<protein>
    <submittedName>
        <fullName evidence="3">DUF1996 domain-containing protein</fullName>
    </submittedName>
</protein>
<dbReference type="PANTHER" id="PTHR43662">
    <property type="match status" value="1"/>
</dbReference>
<dbReference type="Pfam" id="PF09362">
    <property type="entry name" value="DUF1996"/>
    <property type="match status" value="1"/>
</dbReference>
<gene>
    <name evidence="3" type="ORF">EBN88_19505</name>
</gene>
<dbReference type="AlphaFoldDB" id="A0A3M2LKC9"/>
<dbReference type="EMBL" id="RFFJ01000118">
    <property type="protein sequence ID" value="RMI37260.1"/>
    <property type="molecule type" value="Genomic_DNA"/>
</dbReference>
<evidence type="ECO:0000259" key="2">
    <source>
        <dbReference type="Pfam" id="PF09362"/>
    </source>
</evidence>
<dbReference type="Proteomes" id="UP000278673">
    <property type="component" value="Unassembled WGS sequence"/>
</dbReference>
<evidence type="ECO:0000256" key="1">
    <source>
        <dbReference type="SAM" id="SignalP"/>
    </source>
</evidence>
<feature type="domain" description="DUF1996" evidence="2">
    <location>
        <begin position="98"/>
        <end position="309"/>
    </location>
</feature>
<evidence type="ECO:0000313" key="3">
    <source>
        <dbReference type="EMBL" id="RMI37260.1"/>
    </source>
</evidence>
<feature type="signal peptide" evidence="1">
    <location>
        <begin position="1"/>
        <end position="31"/>
    </location>
</feature>
<feature type="chain" id="PRO_5039276600" evidence="1">
    <location>
        <begin position="32"/>
        <end position="351"/>
    </location>
</feature>
<sequence length="351" mass="38118">MVRRTALLSGTLAAAALSLVAAGLGTMGAVAAPSGEQAAVSSTEADHSTHQMLMAPPPGEWIPVDEPVEGIEPNPDAPFAEHREFQANCSVSHTGDDDPIVYPSMPGESHNHTFMGNDTTDAYTDEASLDAGETSCVVPGDRSAYWMPTMYNGDEEVRPIGPQVIYYKSGIRDHESVRPFPTGLRYVVGNPMQTEDEFGSHPGFVKGWECGDDYGNTTFPTDCPAGSQLNVRFQAPSCWDGRHLDSPNHQDHMAYPVVENNQNVCPDSHPVAVPMIEFKMAFPVDGDTSQVRLASGPAYSFHYDFFNSWDEATLAALVEHCINGGLQCDTRGYDQFHPDEGAVLDENHELP</sequence>
<comment type="caution">
    <text evidence="3">The sequence shown here is derived from an EMBL/GenBank/DDBJ whole genome shotgun (WGS) entry which is preliminary data.</text>
</comment>
<accession>A0A3M2LKC9</accession>
<keyword evidence="4" id="KW-1185">Reference proteome</keyword>
<keyword evidence="1" id="KW-0732">Signal</keyword>
<name>A0A3M2LKC9_9ACTN</name>
<evidence type="ECO:0000313" key="4">
    <source>
        <dbReference type="Proteomes" id="UP000278673"/>
    </source>
</evidence>
<dbReference type="RefSeq" id="WP_122185195.1">
    <property type="nucleotide sequence ID" value="NZ_RFFJ01000118.1"/>
</dbReference>